<evidence type="ECO:0000313" key="4">
    <source>
        <dbReference type="Proteomes" id="UP001392437"/>
    </source>
</evidence>
<feature type="compositionally biased region" description="Low complexity" evidence="1">
    <location>
        <begin position="69"/>
        <end position="78"/>
    </location>
</feature>
<keyword evidence="4" id="KW-1185">Reference proteome</keyword>
<feature type="signal peptide" evidence="2">
    <location>
        <begin position="1"/>
        <end position="21"/>
    </location>
</feature>
<accession>A0AAW0QHQ8</accession>
<dbReference type="EMBL" id="JAQQWP010000011">
    <property type="protein sequence ID" value="KAK8096282.1"/>
    <property type="molecule type" value="Genomic_DNA"/>
</dbReference>
<evidence type="ECO:0000256" key="2">
    <source>
        <dbReference type="SAM" id="SignalP"/>
    </source>
</evidence>
<dbReference type="AlphaFoldDB" id="A0AAW0QHQ8"/>
<feature type="region of interest" description="Disordered" evidence="1">
    <location>
        <begin position="63"/>
        <end position="89"/>
    </location>
</feature>
<protein>
    <submittedName>
        <fullName evidence="3">Uncharacterized protein</fullName>
    </submittedName>
</protein>
<evidence type="ECO:0000313" key="3">
    <source>
        <dbReference type="EMBL" id="KAK8096282.1"/>
    </source>
</evidence>
<evidence type="ECO:0000256" key="1">
    <source>
        <dbReference type="SAM" id="MobiDB-lite"/>
    </source>
</evidence>
<keyword evidence="2" id="KW-0732">Signal</keyword>
<name>A0AAW0QHQ8_9PEZI</name>
<reference evidence="3 4" key="1">
    <citation type="submission" date="2023-01" db="EMBL/GenBank/DDBJ databases">
        <title>Analysis of 21 Apiospora genomes using comparative genomics revels a genus with tremendous synthesis potential of carbohydrate active enzymes and secondary metabolites.</title>
        <authorList>
            <person name="Sorensen T."/>
        </authorList>
    </citation>
    <scope>NUCLEOTIDE SEQUENCE [LARGE SCALE GENOMIC DNA]</scope>
    <source>
        <strain evidence="3 4">CBS 117206</strain>
    </source>
</reference>
<gene>
    <name evidence="3" type="ORF">PG999_014304</name>
</gene>
<dbReference type="Proteomes" id="UP001392437">
    <property type="component" value="Unassembled WGS sequence"/>
</dbReference>
<comment type="caution">
    <text evidence="3">The sequence shown here is derived from an EMBL/GenBank/DDBJ whole genome shotgun (WGS) entry which is preliminary data.</text>
</comment>
<sequence>MKFSPAAVASLVAFFAASATAAPTLETAPTKVDFYKASGMAKMIDGLYSLDYDATGEPVITYTPHNKDSSATNAASANGTDLEEGSLSKRGQHCDNIKLDPAETDAANADLQKACQGGYSKTIWSQIGNTVAYYCQYKTGATCWPEQSNNANYWITKSCGKYWAGSYQSAKHEYAYGYTRADHEFCGVIM</sequence>
<organism evidence="3 4">
    <name type="scientific">Apiospora kogelbergensis</name>
    <dbReference type="NCBI Taxonomy" id="1337665"/>
    <lineage>
        <taxon>Eukaryota</taxon>
        <taxon>Fungi</taxon>
        <taxon>Dikarya</taxon>
        <taxon>Ascomycota</taxon>
        <taxon>Pezizomycotina</taxon>
        <taxon>Sordariomycetes</taxon>
        <taxon>Xylariomycetidae</taxon>
        <taxon>Amphisphaeriales</taxon>
        <taxon>Apiosporaceae</taxon>
        <taxon>Apiospora</taxon>
    </lineage>
</organism>
<proteinExistence type="predicted"/>
<feature type="chain" id="PRO_5044024566" evidence="2">
    <location>
        <begin position="22"/>
        <end position="190"/>
    </location>
</feature>